<keyword evidence="2" id="KW-1185">Reference proteome</keyword>
<reference evidence="1 2" key="2">
    <citation type="submission" date="2019-05" db="EMBL/GenBank/DDBJ databases">
        <authorList>
            <person name="Lianzixin W."/>
        </authorList>
    </citation>
    <scope>NUCLEOTIDE SEQUENCE [LARGE SCALE GENOMIC DNA]</scope>
    <source>
        <strain evidence="1 2">EC11</strain>
    </source>
</reference>
<gene>
    <name evidence="1" type="ORF">FIA58_014670</name>
</gene>
<evidence type="ECO:0000313" key="1">
    <source>
        <dbReference type="EMBL" id="NHN26925.1"/>
    </source>
</evidence>
<accession>A0ABX0IYY2</accession>
<organism evidence="1 2">
    <name type="scientific">Flavobacterium jejuense</name>
    <dbReference type="NCBI Taxonomy" id="1544455"/>
    <lineage>
        <taxon>Bacteria</taxon>
        <taxon>Pseudomonadati</taxon>
        <taxon>Bacteroidota</taxon>
        <taxon>Flavobacteriia</taxon>
        <taxon>Flavobacteriales</taxon>
        <taxon>Flavobacteriaceae</taxon>
        <taxon>Flavobacterium</taxon>
    </lineage>
</organism>
<evidence type="ECO:0000313" key="2">
    <source>
        <dbReference type="Proteomes" id="UP000817854"/>
    </source>
</evidence>
<reference evidence="1 2" key="3">
    <citation type="submission" date="2020-02" db="EMBL/GenBank/DDBJ databases">
        <title>Flavobacterium profundi sp. nov., isolated from a deep-sea seamount.</title>
        <authorList>
            <person name="Zhang D.-C."/>
        </authorList>
    </citation>
    <scope>NUCLEOTIDE SEQUENCE [LARGE SCALE GENOMIC DNA]</scope>
    <source>
        <strain evidence="1 2">EC11</strain>
    </source>
</reference>
<proteinExistence type="predicted"/>
<reference evidence="2" key="1">
    <citation type="submission" date="2019-05" db="EMBL/GenBank/DDBJ databases">
        <title>Flavobacterium profundi sp. nov., isolated from a deep-sea seamount.</title>
        <authorList>
            <person name="Zhang D.-C."/>
        </authorList>
    </citation>
    <scope>NUCLEOTIDE SEQUENCE [LARGE SCALE GENOMIC DNA]</scope>
    <source>
        <strain evidence="2">EC11</strain>
    </source>
</reference>
<sequence>MKKYLLPILLFLLFQACSKPYQVENVERAFYYWKSDNWSFSEKEQKVIDTQKVSKLYVKFFEVEHNDLMGNIPVSKNNLSFYSNKKFSIVPCVYIRNEVFLESKKEELDLLADNIVFLINKKKKENLERVKAVDEIQMDCDWTINSKDNYFYFLKKIKEIYKKKVSCTLRLYPYKYPDKMGIPPVDKAMLMCYNLINPLDNKDKNSILDVNELGLYLNRQREYPLHLDIALPIYSWMQLFQNNEFTKVIYNDFDKIEPFLKPIKPLWFEVTKDITLSNVYLRIGDKIKYDKITAKQLDKAISTIKKNVILDKQVTVALFHLDDEQTKYFSHEEMATFYTLFNN</sequence>
<comment type="caution">
    <text evidence="1">The sequence shown here is derived from an EMBL/GenBank/DDBJ whole genome shotgun (WGS) entry which is preliminary data.</text>
</comment>
<protein>
    <recommendedName>
        <fullName evidence="3">Lipoprotein</fullName>
    </recommendedName>
</protein>
<dbReference type="PROSITE" id="PS51257">
    <property type="entry name" value="PROKAR_LIPOPROTEIN"/>
    <property type="match status" value="1"/>
</dbReference>
<dbReference type="EMBL" id="VEVQ02000009">
    <property type="protein sequence ID" value="NHN26925.1"/>
    <property type="molecule type" value="Genomic_DNA"/>
</dbReference>
<evidence type="ECO:0008006" key="3">
    <source>
        <dbReference type="Google" id="ProtNLM"/>
    </source>
</evidence>
<name>A0ABX0IYY2_9FLAO</name>
<dbReference type="RefSeq" id="WP_140963237.1">
    <property type="nucleotide sequence ID" value="NZ_VEVQ02000009.1"/>
</dbReference>
<dbReference type="Proteomes" id="UP000817854">
    <property type="component" value="Unassembled WGS sequence"/>
</dbReference>